<evidence type="ECO:0000256" key="4">
    <source>
        <dbReference type="SAM" id="MobiDB-lite"/>
    </source>
</evidence>
<dbReference type="GO" id="GO:0005694">
    <property type="term" value="C:chromosome"/>
    <property type="evidence" value="ECO:0007669"/>
    <property type="project" value="UniProtKB-SubCell"/>
</dbReference>
<dbReference type="EMBL" id="JBDFQZ010000006">
    <property type="protein sequence ID" value="KAK9713716.1"/>
    <property type="molecule type" value="Genomic_DNA"/>
</dbReference>
<dbReference type="EMBL" id="JBDFQZ010000006">
    <property type="protein sequence ID" value="KAK9713715.1"/>
    <property type="molecule type" value="Genomic_DNA"/>
</dbReference>
<dbReference type="InterPro" id="IPR003105">
    <property type="entry name" value="SRA_YDG"/>
</dbReference>
<dbReference type="InterPro" id="IPR015947">
    <property type="entry name" value="PUA-like_sf"/>
</dbReference>
<comment type="subcellular location">
    <subcellularLocation>
        <location evidence="1">Chromosome</location>
    </subcellularLocation>
    <subcellularLocation>
        <location evidence="3">Nucleus</location>
    </subcellularLocation>
</comment>
<keyword evidence="9" id="KW-1185">Reference proteome</keyword>
<dbReference type="SMART" id="SM00466">
    <property type="entry name" value="SRA"/>
    <property type="match status" value="1"/>
</dbReference>
<accession>A0AAW1K3V3</accession>
<protein>
    <recommendedName>
        <fullName evidence="5">YDG domain-containing protein</fullName>
    </recommendedName>
</protein>
<name>A0AAW1K3V3_SAPOF</name>
<gene>
    <name evidence="6" type="ORF">RND81_06G046400</name>
    <name evidence="7" type="ORF">RND81_06G046500</name>
    <name evidence="8" type="ORF">RND81_06G046800</name>
</gene>
<dbReference type="AlphaFoldDB" id="A0AAW1K3V3"/>
<sequence length="288" mass="32538">MSELKHISSIFGNNSAMASPNLDSNFPENYPWWRKVSASKSKPSFNEKIKKNPHPKTSNSMDNNGDIEKIKEKLGLFRAKCQELCRISLEERMTCRIDFLALKELRKQGIIAKMSEPVLGSIPGVEIGDSFNYRVELMIAGLHSRNQHGIDYMKKGRKLMATCIVATEGYPDKIGGHDEEGEVLIYTGEGGMYGLKKGECPKDQKMVKGNLALKSSISVDNDVRVVRGFRCGDNLGGMNPKFTYVYDGLYKVVGCIDTRDIKSTLIFKFELRRNPRQPVVAWRTYRII</sequence>
<dbReference type="Gene3D" id="2.30.280.10">
    <property type="entry name" value="SRA-YDG"/>
    <property type="match status" value="1"/>
</dbReference>
<dbReference type="PANTHER" id="PTHR45660:SF46">
    <property type="entry name" value="HISTONE-LYSINE N-METHYLTRANSFERASE, H3 LYSINE-9 SPECIFIC SUVH6"/>
    <property type="match status" value="1"/>
</dbReference>
<dbReference type="Pfam" id="PF02182">
    <property type="entry name" value="SAD_SRA"/>
    <property type="match status" value="1"/>
</dbReference>
<feature type="region of interest" description="Disordered" evidence="4">
    <location>
        <begin position="43"/>
        <end position="65"/>
    </location>
</feature>
<proteinExistence type="predicted"/>
<dbReference type="SUPFAM" id="SSF88697">
    <property type="entry name" value="PUA domain-like"/>
    <property type="match status" value="1"/>
</dbReference>
<dbReference type="InterPro" id="IPR051357">
    <property type="entry name" value="H3K9_HMTase_SUVAR3-9"/>
</dbReference>
<evidence type="ECO:0000256" key="1">
    <source>
        <dbReference type="ARBA" id="ARBA00004286"/>
    </source>
</evidence>
<organism evidence="7 9">
    <name type="scientific">Saponaria officinalis</name>
    <name type="common">Common soapwort</name>
    <name type="synonym">Lychnis saponaria</name>
    <dbReference type="NCBI Taxonomy" id="3572"/>
    <lineage>
        <taxon>Eukaryota</taxon>
        <taxon>Viridiplantae</taxon>
        <taxon>Streptophyta</taxon>
        <taxon>Embryophyta</taxon>
        <taxon>Tracheophyta</taxon>
        <taxon>Spermatophyta</taxon>
        <taxon>Magnoliopsida</taxon>
        <taxon>eudicotyledons</taxon>
        <taxon>Gunneridae</taxon>
        <taxon>Pentapetalae</taxon>
        <taxon>Caryophyllales</taxon>
        <taxon>Caryophyllaceae</taxon>
        <taxon>Caryophylleae</taxon>
        <taxon>Saponaria</taxon>
    </lineage>
</organism>
<reference evidence="7 9" key="1">
    <citation type="submission" date="2024-03" db="EMBL/GenBank/DDBJ databases">
        <title>WGS assembly of Saponaria officinalis var. Norfolk2.</title>
        <authorList>
            <person name="Jenkins J."/>
            <person name="Shu S."/>
            <person name="Grimwood J."/>
            <person name="Barry K."/>
            <person name="Goodstein D."/>
            <person name="Schmutz J."/>
            <person name="Leebens-Mack J."/>
            <person name="Osbourn A."/>
        </authorList>
    </citation>
    <scope>NUCLEOTIDE SEQUENCE [LARGE SCALE GENOMIC DNA]</scope>
    <source>
        <strain evidence="9">cv. Norfolk2</strain>
        <strain evidence="7">JIC</strain>
        <tissue evidence="7">Leaf</tissue>
    </source>
</reference>
<evidence type="ECO:0000313" key="8">
    <source>
        <dbReference type="EMBL" id="KAK9713719.1"/>
    </source>
</evidence>
<evidence type="ECO:0000256" key="2">
    <source>
        <dbReference type="ARBA" id="ARBA00023242"/>
    </source>
</evidence>
<evidence type="ECO:0000313" key="6">
    <source>
        <dbReference type="EMBL" id="KAK9713715.1"/>
    </source>
</evidence>
<evidence type="ECO:0000313" key="7">
    <source>
        <dbReference type="EMBL" id="KAK9713716.1"/>
    </source>
</evidence>
<evidence type="ECO:0000259" key="5">
    <source>
        <dbReference type="PROSITE" id="PS51015"/>
    </source>
</evidence>
<dbReference type="GO" id="GO:0042054">
    <property type="term" value="F:histone methyltransferase activity"/>
    <property type="evidence" value="ECO:0007669"/>
    <property type="project" value="TreeGrafter"/>
</dbReference>
<dbReference type="EMBL" id="JBDFQZ010000006">
    <property type="protein sequence ID" value="KAK9713719.1"/>
    <property type="molecule type" value="Genomic_DNA"/>
</dbReference>
<dbReference type="GO" id="GO:0005634">
    <property type="term" value="C:nucleus"/>
    <property type="evidence" value="ECO:0007669"/>
    <property type="project" value="UniProtKB-SubCell"/>
</dbReference>
<keyword evidence="2 3" id="KW-0539">Nucleus</keyword>
<dbReference type="PANTHER" id="PTHR45660">
    <property type="entry name" value="HISTONE-LYSINE N-METHYLTRANSFERASE SETMAR"/>
    <property type="match status" value="1"/>
</dbReference>
<dbReference type="PROSITE" id="PS51015">
    <property type="entry name" value="YDG"/>
    <property type="match status" value="1"/>
</dbReference>
<feature type="domain" description="YDG" evidence="5">
    <location>
        <begin position="120"/>
        <end position="273"/>
    </location>
</feature>
<comment type="caution">
    <text evidence="7">The sequence shown here is derived from an EMBL/GenBank/DDBJ whole genome shotgun (WGS) entry which is preliminary data.</text>
</comment>
<evidence type="ECO:0000313" key="9">
    <source>
        <dbReference type="Proteomes" id="UP001443914"/>
    </source>
</evidence>
<dbReference type="GO" id="GO:0003690">
    <property type="term" value="F:double-stranded DNA binding"/>
    <property type="evidence" value="ECO:0007669"/>
    <property type="project" value="TreeGrafter"/>
</dbReference>
<dbReference type="Proteomes" id="UP001443914">
    <property type="component" value="Unassembled WGS sequence"/>
</dbReference>
<evidence type="ECO:0000256" key="3">
    <source>
        <dbReference type="PROSITE-ProRule" id="PRU00358"/>
    </source>
</evidence>
<dbReference type="InterPro" id="IPR036987">
    <property type="entry name" value="SRA-YDG_sf"/>
</dbReference>